<evidence type="ECO:0000313" key="3">
    <source>
        <dbReference type="EMBL" id="WAE71794.1"/>
    </source>
</evidence>
<dbReference type="PANTHER" id="PTHR43792:SF1">
    <property type="entry name" value="N-ACETYLTRANSFERASE DOMAIN-CONTAINING PROTEIN"/>
    <property type="match status" value="1"/>
</dbReference>
<feature type="region of interest" description="Disordered" evidence="1">
    <location>
        <begin position="1"/>
        <end position="34"/>
    </location>
</feature>
<name>A0ABY6YHU2_9ACTN</name>
<accession>A0ABY6YHU2</accession>
<dbReference type="Proteomes" id="UP001156498">
    <property type="component" value="Chromosome"/>
</dbReference>
<evidence type="ECO:0000259" key="2">
    <source>
        <dbReference type="PROSITE" id="PS51186"/>
    </source>
</evidence>
<dbReference type="PANTHER" id="PTHR43792">
    <property type="entry name" value="GNAT FAMILY, PUTATIVE (AFU_ORTHOLOGUE AFUA_3G00765)-RELATED-RELATED"/>
    <property type="match status" value="1"/>
</dbReference>
<dbReference type="InterPro" id="IPR016181">
    <property type="entry name" value="Acyl_CoA_acyltransferase"/>
</dbReference>
<feature type="compositionally biased region" description="Basic and acidic residues" evidence="1">
    <location>
        <begin position="1"/>
        <end position="12"/>
    </location>
</feature>
<protein>
    <submittedName>
        <fullName evidence="3">GNAT family N-acetyltransferase</fullName>
    </submittedName>
</protein>
<gene>
    <name evidence="3" type="ORF">OUQ99_21490</name>
</gene>
<evidence type="ECO:0000256" key="1">
    <source>
        <dbReference type="SAM" id="MobiDB-lite"/>
    </source>
</evidence>
<feature type="compositionally biased region" description="Basic and acidic residues" evidence="1">
    <location>
        <begin position="184"/>
        <end position="198"/>
    </location>
</feature>
<dbReference type="RefSeq" id="WP_267945597.1">
    <property type="nucleotide sequence ID" value="NZ_CP113264.1"/>
</dbReference>
<dbReference type="PROSITE" id="PS51186">
    <property type="entry name" value="GNAT"/>
    <property type="match status" value="1"/>
</dbReference>
<dbReference type="SUPFAM" id="SSF55729">
    <property type="entry name" value="Acyl-CoA N-acyltransferases (Nat)"/>
    <property type="match status" value="1"/>
</dbReference>
<feature type="domain" description="N-acetyltransferase" evidence="2">
    <location>
        <begin position="40"/>
        <end position="198"/>
    </location>
</feature>
<dbReference type="InterPro" id="IPR051531">
    <property type="entry name" value="N-acetyltransferase"/>
</dbReference>
<proteinExistence type="predicted"/>
<organism evidence="3 4">
    <name type="scientific">Streptomonospora nanhaiensis</name>
    <dbReference type="NCBI Taxonomy" id="1323731"/>
    <lineage>
        <taxon>Bacteria</taxon>
        <taxon>Bacillati</taxon>
        <taxon>Actinomycetota</taxon>
        <taxon>Actinomycetes</taxon>
        <taxon>Streptosporangiales</taxon>
        <taxon>Nocardiopsidaceae</taxon>
        <taxon>Streptomonospora</taxon>
    </lineage>
</organism>
<dbReference type="Pfam" id="PF13302">
    <property type="entry name" value="Acetyltransf_3"/>
    <property type="match status" value="1"/>
</dbReference>
<dbReference type="Gene3D" id="3.40.630.30">
    <property type="match status" value="1"/>
</dbReference>
<reference evidence="3 4" key="1">
    <citation type="journal article" date="2013" name="Int. J. Syst. Evol. Microbiol.">
        <title>Description of Streptomonospora sediminis sp. nov. and Streptomonospora nanhaiensis sp. nov., and reclassification of Nocardiopsis arabia Hozzein &amp; Goodfellow 2008 as Streptomonospora arabica comb. nov. and emended description of the genus Streptomonospora.</title>
        <authorList>
            <person name="Zhang D.F."/>
            <person name="Pan H.Q."/>
            <person name="He J."/>
            <person name="Zhang X.M."/>
            <person name="Zhang Y.G."/>
            <person name="Klenk H.P."/>
            <person name="Hu J.C."/>
            <person name="Li W.J."/>
        </authorList>
    </citation>
    <scope>NUCLEOTIDE SEQUENCE [LARGE SCALE GENOMIC DNA]</scope>
    <source>
        <strain evidence="3 4">12A09</strain>
    </source>
</reference>
<feature type="region of interest" description="Disordered" evidence="1">
    <location>
        <begin position="179"/>
        <end position="198"/>
    </location>
</feature>
<dbReference type="EMBL" id="CP113264">
    <property type="protein sequence ID" value="WAE71794.1"/>
    <property type="molecule type" value="Genomic_DNA"/>
</dbReference>
<keyword evidence="4" id="KW-1185">Reference proteome</keyword>
<evidence type="ECO:0000313" key="4">
    <source>
        <dbReference type="Proteomes" id="UP001156498"/>
    </source>
</evidence>
<dbReference type="InterPro" id="IPR000182">
    <property type="entry name" value="GNAT_dom"/>
</dbReference>
<sequence length="198" mass="20570">MADARPAEDPPRPSEGPGSGGRAPAPWSPPAPEEITTARMVLEPLTPDHAGPMLPVLADPALYAFTGGGPPTADGLRRRYELQSAGRSPGGEESWFNWILCPRDGSGPAGFVQATVVLGAPGPAADLAWAVGVPHQGRGLAAEAALGMRDWLSARGVRRFGAWVHPRHGASAGVARRLGMAPAPRRDADGEVRWESGG</sequence>